<dbReference type="SMART" id="SM00271">
    <property type="entry name" value="DnaJ"/>
    <property type="match status" value="1"/>
</dbReference>
<accession>A0AAW1S7J2</accession>
<dbReference type="Pfam" id="PF01556">
    <property type="entry name" value="DnaJ_C"/>
    <property type="match status" value="1"/>
</dbReference>
<dbReference type="CDD" id="cd06257">
    <property type="entry name" value="DnaJ"/>
    <property type="match status" value="1"/>
</dbReference>
<name>A0AAW1S7J2_9CHLO</name>
<dbReference type="PROSITE" id="PS50076">
    <property type="entry name" value="DNAJ_2"/>
    <property type="match status" value="1"/>
</dbReference>
<dbReference type="InterPro" id="IPR008971">
    <property type="entry name" value="HSP40/DnaJ_pept-bd"/>
</dbReference>
<evidence type="ECO:0000256" key="4">
    <source>
        <dbReference type="ARBA" id="ARBA00022833"/>
    </source>
</evidence>
<dbReference type="SUPFAM" id="SSF46565">
    <property type="entry name" value="Chaperone J-domain"/>
    <property type="match status" value="1"/>
</dbReference>
<evidence type="ECO:0000313" key="6">
    <source>
        <dbReference type="EMBL" id="KAK9841760.1"/>
    </source>
</evidence>
<dbReference type="FunFam" id="2.60.260.20:FF:000005">
    <property type="entry name" value="Chaperone protein dnaJ 1, mitochondrial"/>
    <property type="match status" value="1"/>
</dbReference>
<keyword evidence="3" id="KW-0863">Zinc-finger</keyword>
<dbReference type="GO" id="GO:0042026">
    <property type="term" value="P:protein refolding"/>
    <property type="evidence" value="ECO:0007669"/>
    <property type="project" value="TreeGrafter"/>
</dbReference>
<gene>
    <name evidence="6" type="ORF">WJX81_001134</name>
</gene>
<dbReference type="Gene3D" id="2.60.260.20">
    <property type="entry name" value="Urease metallochaperone UreE, N-terminal domain"/>
    <property type="match status" value="2"/>
</dbReference>
<dbReference type="PANTHER" id="PTHR43096:SF36">
    <property type="entry name" value="CHAPERONE PROTEIN DNAJ 1, MITOCHONDRIAL"/>
    <property type="match status" value="1"/>
</dbReference>
<sequence>MIAFPAWDPAAHLAWGVRGFHASAANLAQDYYDILGVSKSASDADIKKSYYQLAKKYHPDANKDSPEAAAKFQDVNKAYETLRDPQKRQQYDQMGARAFEEAASMGGGPGADPFSGFGGGFGGFRQPSQQEAEDIFSAFFGNQGGPFQFTSRGGRQRPRRRGNDVHVAMHVPFMQAAKGDKTTVKVPMPDGTTRSVELEIPAGVDSGVTMRLAGQGMPAPKGVEDAEPGDLLVDLMVAPSPVFERDGADLSTHVPVDFTDATLGAYVKVPTLDGDKEVRVKAGTQPGDRLRLRGQGLPVLGQPGHRGDQYVTVDVRLPRSLTPEQQRLLEALREELRKQRSSSRSS</sequence>
<dbReference type="AlphaFoldDB" id="A0AAW1S7J2"/>
<proteinExistence type="predicted"/>
<evidence type="ECO:0000256" key="1">
    <source>
        <dbReference type="ARBA" id="ARBA00022723"/>
    </source>
</evidence>
<keyword evidence="7" id="KW-1185">Reference proteome</keyword>
<dbReference type="GO" id="GO:0008270">
    <property type="term" value="F:zinc ion binding"/>
    <property type="evidence" value="ECO:0007669"/>
    <property type="project" value="UniProtKB-KW"/>
</dbReference>
<evidence type="ECO:0000256" key="2">
    <source>
        <dbReference type="ARBA" id="ARBA00022737"/>
    </source>
</evidence>
<dbReference type="InterPro" id="IPR002939">
    <property type="entry name" value="DnaJ_C"/>
</dbReference>
<reference evidence="6 7" key="1">
    <citation type="journal article" date="2024" name="Nat. Commun.">
        <title>Phylogenomics reveals the evolutionary origins of lichenization in chlorophyte algae.</title>
        <authorList>
            <person name="Puginier C."/>
            <person name="Libourel C."/>
            <person name="Otte J."/>
            <person name="Skaloud P."/>
            <person name="Haon M."/>
            <person name="Grisel S."/>
            <person name="Petersen M."/>
            <person name="Berrin J.G."/>
            <person name="Delaux P.M."/>
            <person name="Dal Grande F."/>
            <person name="Keller J."/>
        </authorList>
    </citation>
    <scope>NUCLEOTIDE SEQUENCE [LARGE SCALE GENOMIC DNA]</scope>
    <source>
        <strain evidence="6 7">SAG 245.80</strain>
    </source>
</reference>
<dbReference type="InterPro" id="IPR001623">
    <property type="entry name" value="DnaJ_domain"/>
</dbReference>
<dbReference type="Proteomes" id="UP001445335">
    <property type="component" value="Unassembled WGS sequence"/>
</dbReference>
<dbReference type="PRINTS" id="PR00625">
    <property type="entry name" value="JDOMAIN"/>
</dbReference>
<keyword evidence="1" id="KW-0479">Metal-binding</keyword>
<protein>
    <recommendedName>
        <fullName evidence="5">J domain-containing protein</fullName>
    </recommendedName>
</protein>
<dbReference type="InterPro" id="IPR018253">
    <property type="entry name" value="DnaJ_domain_CS"/>
</dbReference>
<dbReference type="InterPro" id="IPR036869">
    <property type="entry name" value="J_dom_sf"/>
</dbReference>
<dbReference type="PROSITE" id="PS00636">
    <property type="entry name" value="DNAJ_1"/>
    <property type="match status" value="1"/>
</dbReference>
<dbReference type="GO" id="GO:0005737">
    <property type="term" value="C:cytoplasm"/>
    <property type="evidence" value="ECO:0007669"/>
    <property type="project" value="TreeGrafter"/>
</dbReference>
<keyword evidence="2" id="KW-0677">Repeat</keyword>
<dbReference type="GO" id="GO:0051082">
    <property type="term" value="F:unfolded protein binding"/>
    <property type="evidence" value="ECO:0007669"/>
    <property type="project" value="InterPro"/>
</dbReference>
<dbReference type="Gene3D" id="1.10.287.110">
    <property type="entry name" value="DnaJ domain"/>
    <property type="match status" value="1"/>
</dbReference>
<organism evidence="6 7">
    <name type="scientific">Elliptochloris bilobata</name>
    <dbReference type="NCBI Taxonomy" id="381761"/>
    <lineage>
        <taxon>Eukaryota</taxon>
        <taxon>Viridiplantae</taxon>
        <taxon>Chlorophyta</taxon>
        <taxon>core chlorophytes</taxon>
        <taxon>Trebouxiophyceae</taxon>
        <taxon>Trebouxiophyceae incertae sedis</taxon>
        <taxon>Elliptochloris clade</taxon>
        <taxon>Elliptochloris</taxon>
    </lineage>
</organism>
<comment type="caution">
    <text evidence="6">The sequence shown here is derived from an EMBL/GenBank/DDBJ whole genome shotgun (WGS) entry which is preliminary data.</text>
</comment>
<evidence type="ECO:0000313" key="7">
    <source>
        <dbReference type="Proteomes" id="UP001445335"/>
    </source>
</evidence>
<dbReference type="EMBL" id="JALJOU010000010">
    <property type="protein sequence ID" value="KAK9841760.1"/>
    <property type="molecule type" value="Genomic_DNA"/>
</dbReference>
<keyword evidence="4" id="KW-0862">Zinc</keyword>
<evidence type="ECO:0000259" key="5">
    <source>
        <dbReference type="PROSITE" id="PS50076"/>
    </source>
</evidence>
<dbReference type="PANTHER" id="PTHR43096">
    <property type="entry name" value="DNAJ HOMOLOG 1, MITOCHONDRIAL-RELATED"/>
    <property type="match status" value="1"/>
</dbReference>
<feature type="domain" description="J" evidence="5">
    <location>
        <begin position="30"/>
        <end position="95"/>
    </location>
</feature>
<evidence type="ECO:0000256" key="3">
    <source>
        <dbReference type="ARBA" id="ARBA00022771"/>
    </source>
</evidence>
<dbReference type="Pfam" id="PF00226">
    <property type="entry name" value="DnaJ"/>
    <property type="match status" value="1"/>
</dbReference>
<dbReference type="CDD" id="cd10747">
    <property type="entry name" value="DnaJ_C"/>
    <property type="match status" value="1"/>
</dbReference>
<dbReference type="SUPFAM" id="SSF49493">
    <property type="entry name" value="HSP40/DnaJ peptide-binding domain"/>
    <property type="match status" value="2"/>
</dbReference>